<dbReference type="InterPro" id="IPR011333">
    <property type="entry name" value="SKP1/BTB/POZ_sf"/>
</dbReference>
<dbReference type="SUPFAM" id="SSF54695">
    <property type="entry name" value="POZ domain"/>
    <property type="match status" value="1"/>
</dbReference>
<dbReference type="PANTHER" id="PTHR47843:SF5">
    <property type="entry name" value="BTB_POZ DOMAIN PROTEIN"/>
    <property type="match status" value="1"/>
</dbReference>
<feature type="compositionally biased region" description="Basic and acidic residues" evidence="1">
    <location>
        <begin position="250"/>
        <end position="265"/>
    </location>
</feature>
<protein>
    <recommendedName>
        <fullName evidence="2">BTB domain-containing protein</fullName>
    </recommendedName>
</protein>
<dbReference type="EMBL" id="JAACFV010000239">
    <property type="protein sequence ID" value="KAF7502561.1"/>
    <property type="molecule type" value="Genomic_DNA"/>
</dbReference>
<reference evidence="3" key="1">
    <citation type="submission" date="2020-02" db="EMBL/GenBank/DDBJ databases">
        <authorList>
            <person name="Palmer J.M."/>
        </authorList>
    </citation>
    <scope>NUCLEOTIDE SEQUENCE</scope>
    <source>
        <strain evidence="3">EPUS1.4</strain>
        <tissue evidence="3">Thallus</tissue>
    </source>
</reference>
<dbReference type="OrthoDB" id="6359816at2759"/>
<proteinExistence type="predicted"/>
<dbReference type="SMART" id="SM00225">
    <property type="entry name" value="BTB"/>
    <property type="match status" value="1"/>
</dbReference>
<keyword evidence="4" id="KW-1185">Reference proteome</keyword>
<evidence type="ECO:0000256" key="1">
    <source>
        <dbReference type="SAM" id="MobiDB-lite"/>
    </source>
</evidence>
<name>A0A8H7A8N4_9EURO</name>
<dbReference type="Proteomes" id="UP000606974">
    <property type="component" value="Unassembled WGS sequence"/>
</dbReference>
<evidence type="ECO:0000259" key="2">
    <source>
        <dbReference type="PROSITE" id="PS50097"/>
    </source>
</evidence>
<dbReference type="Pfam" id="PF00651">
    <property type="entry name" value="BTB"/>
    <property type="match status" value="1"/>
</dbReference>
<accession>A0A8H7A8N4</accession>
<organism evidence="3 4">
    <name type="scientific">Endocarpon pusillum</name>
    <dbReference type="NCBI Taxonomy" id="364733"/>
    <lineage>
        <taxon>Eukaryota</taxon>
        <taxon>Fungi</taxon>
        <taxon>Dikarya</taxon>
        <taxon>Ascomycota</taxon>
        <taxon>Pezizomycotina</taxon>
        <taxon>Eurotiomycetes</taxon>
        <taxon>Chaetothyriomycetidae</taxon>
        <taxon>Verrucariales</taxon>
        <taxon>Verrucariaceae</taxon>
        <taxon>Endocarpon</taxon>
    </lineage>
</organism>
<feature type="domain" description="BTB" evidence="2">
    <location>
        <begin position="40"/>
        <end position="107"/>
    </location>
</feature>
<dbReference type="InterPro" id="IPR000210">
    <property type="entry name" value="BTB/POZ_dom"/>
</dbReference>
<evidence type="ECO:0000313" key="3">
    <source>
        <dbReference type="EMBL" id="KAF7502561.1"/>
    </source>
</evidence>
<dbReference type="PROSITE" id="PS50097">
    <property type="entry name" value="BTB"/>
    <property type="match status" value="1"/>
</dbReference>
<comment type="caution">
    <text evidence="3">The sequence shown here is derived from an EMBL/GenBank/DDBJ whole genome shotgun (WGS) entry which is preliminary data.</text>
</comment>
<dbReference type="Gene3D" id="3.30.710.10">
    <property type="entry name" value="Potassium Channel Kv1.1, Chain A"/>
    <property type="match status" value="1"/>
</dbReference>
<sequence>MTKEMLSPINKQKNTSLQDVRVKNSTYYYNKQLLRTGAFADCTVTCKGRSWPAHRNVLSPRCDFFKCCFDGRFTEGQTRVIVMEDDDPVAVDGMLFYLYTLDYPVELDQTLLGTETSSGSDSGIEDEEPTSQDAKVYWGFDLSMYTIADKYGLTELRDMAEQALLGKADLAGKEQELVTNMDGFVALLEDLYGLGETSDQMSQLRTQIVSSTCEAITHHVRNQRILALISDVPEFAVELVEAIGKKREERRMVQREEDKRQEAARVRRCHVPMNEESDLED</sequence>
<feature type="region of interest" description="Disordered" evidence="1">
    <location>
        <begin position="250"/>
        <end position="281"/>
    </location>
</feature>
<dbReference type="AlphaFoldDB" id="A0A8H7A8N4"/>
<gene>
    <name evidence="3" type="ORF">GJ744_005500</name>
</gene>
<evidence type="ECO:0000313" key="4">
    <source>
        <dbReference type="Proteomes" id="UP000606974"/>
    </source>
</evidence>
<dbReference type="PANTHER" id="PTHR47843">
    <property type="entry name" value="BTB DOMAIN-CONTAINING PROTEIN-RELATED"/>
    <property type="match status" value="1"/>
</dbReference>
<dbReference type="CDD" id="cd18186">
    <property type="entry name" value="BTB_POZ_ZBTB_KLHL-like"/>
    <property type="match status" value="1"/>
</dbReference>